<dbReference type="AlphaFoldDB" id="A0A211ZNH5"/>
<keyword evidence="2" id="KW-0479">Metal-binding</keyword>
<evidence type="ECO:0000256" key="1">
    <source>
        <dbReference type="ARBA" id="ARBA00022729"/>
    </source>
</evidence>
<feature type="chain" id="PRO_5012261972" evidence="3">
    <location>
        <begin position="24"/>
        <end position="348"/>
    </location>
</feature>
<protein>
    <submittedName>
        <fullName evidence="4">Iron ABC transporter substrate-binding protein</fullName>
    </submittedName>
</protein>
<dbReference type="PIRSF" id="PIRSF002825">
    <property type="entry name" value="CfbpA"/>
    <property type="match status" value="1"/>
</dbReference>
<dbReference type="GO" id="GO:0046872">
    <property type="term" value="F:metal ion binding"/>
    <property type="evidence" value="ECO:0007669"/>
    <property type="project" value="UniProtKB-KW"/>
</dbReference>
<dbReference type="Gene3D" id="3.40.190.10">
    <property type="entry name" value="Periplasmic binding protein-like II"/>
    <property type="match status" value="2"/>
</dbReference>
<evidence type="ECO:0000256" key="3">
    <source>
        <dbReference type="SAM" id="SignalP"/>
    </source>
</evidence>
<dbReference type="RefSeq" id="WP_088151465.1">
    <property type="nucleotide sequence ID" value="NZ_NHON01000020.1"/>
</dbReference>
<dbReference type="EMBL" id="NHON01000020">
    <property type="protein sequence ID" value="OWJ66714.1"/>
    <property type="molecule type" value="Genomic_DNA"/>
</dbReference>
<evidence type="ECO:0000256" key="2">
    <source>
        <dbReference type="PIRSR" id="PIRSR002825-1"/>
    </source>
</evidence>
<comment type="caution">
    <text evidence="4">The sequence shown here is derived from an EMBL/GenBank/DDBJ whole genome shotgun (WGS) entry which is preliminary data.</text>
</comment>
<name>A0A211ZNH5_9PROT</name>
<sequence>MSNARIAAVTLFVAIGCSGPGWAAAPEPYQVTPDLVAAATKEGTVVYYTSTDVQVAEKLGAAFEAKYPGLKVQVERAGSERVFQRIGQEYSAGIHNADVIETSDASNFLTLKDQNWLTPAVPEDVAKLWGADDKDPDGQYAAFRATLTVMAYRTDLVKPEDVPKTWTDLLDPKYKGKLVKSHPGYSGNVMTATYALSQLLGFDYFEKLGHQEVMQVQSSTEPPKVLSQGERPIQADGNEYNVFILQDRGVPIKPIYPPEGTSIAFGNAAILAYPPHPNAAKLFYSFMFSQQAQQLNVDVGGLRSVRPDVTEKAGRTPLSQIKLIESDPADVRDAIEDIKQKYEEYFGT</sequence>
<accession>A0A211ZNH5</accession>
<keyword evidence="2" id="KW-0408">Iron</keyword>
<proteinExistence type="predicted"/>
<evidence type="ECO:0000313" key="4">
    <source>
        <dbReference type="EMBL" id="OWJ66714.1"/>
    </source>
</evidence>
<gene>
    <name evidence="4" type="ORF">BWR60_13070</name>
</gene>
<evidence type="ECO:0000313" key="5">
    <source>
        <dbReference type="Proteomes" id="UP000196655"/>
    </source>
</evidence>
<reference evidence="5" key="1">
    <citation type="submission" date="2017-05" db="EMBL/GenBank/DDBJ databases">
        <authorList>
            <person name="Macchi M."/>
            <person name="Festa S."/>
            <person name="Coppotelli B.M."/>
            <person name="Morelli I.S."/>
        </authorList>
    </citation>
    <scope>NUCLEOTIDE SEQUENCE [LARGE SCALE GENOMIC DNA]</scope>
    <source>
        <strain evidence="5">I</strain>
    </source>
</reference>
<feature type="binding site" evidence="2">
    <location>
        <position position="240"/>
    </location>
    <ligand>
        <name>Fe cation</name>
        <dbReference type="ChEBI" id="CHEBI:24875"/>
    </ligand>
</feature>
<keyword evidence="5" id="KW-1185">Reference proteome</keyword>
<dbReference type="OrthoDB" id="7374867at2"/>
<dbReference type="PROSITE" id="PS51257">
    <property type="entry name" value="PROKAR_LIPOPROTEIN"/>
    <property type="match status" value="1"/>
</dbReference>
<organism evidence="4 5">
    <name type="scientific">Inquilinus limosus</name>
    <dbReference type="NCBI Taxonomy" id="171674"/>
    <lineage>
        <taxon>Bacteria</taxon>
        <taxon>Pseudomonadati</taxon>
        <taxon>Pseudomonadota</taxon>
        <taxon>Alphaproteobacteria</taxon>
        <taxon>Rhodospirillales</taxon>
        <taxon>Rhodospirillaceae</taxon>
        <taxon>Inquilinus</taxon>
    </lineage>
</organism>
<feature type="signal peptide" evidence="3">
    <location>
        <begin position="1"/>
        <end position="23"/>
    </location>
</feature>
<dbReference type="Proteomes" id="UP000196655">
    <property type="component" value="Unassembled WGS sequence"/>
</dbReference>
<dbReference type="Pfam" id="PF01547">
    <property type="entry name" value="SBP_bac_1"/>
    <property type="match status" value="1"/>
</dbReference>
<dbReference type="PANTHER" id="PTHR30006">
    <property type="entry name" value="THIAMINE-BINDING PERIPLASMIC PROTEIN-RELATED"/>
    <property type="match status" value="1"/>
</dbReference>
<keyword evidence="1 3" id="KW-0732">Signal</keyword>
<dbReference type="InterPro" id="IPR026045">
    <property type="entry name" value="Ferric-bd"/>
</dbReference>
<dbReference type="SUPFAM" id="SSF53850">
    <property type="entry name" value="Periplasmic binding protein-like II"/>
    <property type="match status" value="1"/>
</dbReference>
<dbReference type="InterPro" id="IPR006059">
    <property type="entry name" value="SBP"/>
</dbReference>